<protein>
    <submittedName>
        <fullName evidence="1">Uncharacterized protein</fullName>
    </submittedName>
</protein>
<keyword evidence="2" id="KW-1185">Reference proteome</keyword>
<gene>
    <name evidence="1" type="ORF">I4F81_003808</name>
</gene>
<name>A0ACC3BTD3_PYRYE</name>
<proteinExistence type="predicted"/>
<dbReference type="EMBL" id="CM020618">
    <property type="protein sequence ID" value="KAK1861224.1"/>
    <property type="molecule type" value="Genomic_DNA"/>
</dbReference>
<evidence type="ECO:0000313" key="2">
    <source>
        <dbReference type="Proteomes" id="UP000798662"/>
    </source>
</evidence>
<dbReference type="Proteomes" id="UP000798662">
    <property type="component" value="Chromosome 1"/>
</dbReference>
<organism evidence="1 2">
    <name type="scientific">Pyropia yezoensis</name>
    <name type="common">Susabi-nori</name>
    <name type="synonym">Porphyra yezoensis</name>
    <dbReference type="NCBI Taxonomy" id="2788"/>
    <lineage>
        <taxon>Eukaryota</taxon>
        <taxon>Rhodophyta</taxon>
        <taxon>Bangiophyceae</taxon>
        <taxon>Bangiales</taxon>
        <taxon>Bangiaceae</taxon>
        <taxon>Pyropia</taxon>
    </lineage>
</organism>
<reference evidence="1" key="1">
    <citation type="submission" date="2019-11" db="EMBL/GenBank/DDBJ databases">
        <title>Nori genome reveals adaptations in red seaweeds to the harsh intertidal environment.</title>
        <authorList>
            <person name="Wang D."/>
            <person name="Mao Y."/>
        </authorList>
    </citation>
    <scope>NUCLEOTIDE SEQUENCE</scope>
    <source>
        <tissue evidence="1">Gametophyte</tissue>
    </source>
</reference>
<sequence length="355" mass="37144">MAPRSRLGAWLLCLAAAAAAAATTTAPPVEATALPAGAAAYAPPRLYAPDCGSCGVARWGFVCLPSPGRCGGTAAAACAVRTPPTRRWWSTLAFDCVTVSADGDGATSRAYQATIGRVYNQTVEDMVAAVKTVTAPPGTFVPSVVGRIRPLGTFDNLADTLEYFYGMLTLEGITVEAADLTWFVAQPPYAAAAVSLRLRFAASNTTGRASHIGTWRFDDAGLVSGYDLEFAGLTEMLAGWGLDYSSAPFLAAVAVPTLCARIGERCSGENAAWPSVEDCVAALTALPPSRFEAGNNVACRQFHSSLTAFRPEVHCPHVSREGGGKCIDRPFDSFYDDGASVLGFPWESPAVRTGA</sequence>
<accession>A0ACC3BTD3</accession>
<comment type="caution">
    <text evidence="1">The sequence shown here is derived from an EMBL/GenBank/DDBJ whole genome shotgun (WGS) entry which is preliminary data.</text>
</comment>
<evidence type="ECO:0000313" key="1">
    <source>
        <dbReference type="EMBL" id="KAK1861224.1"/>
    </source>
</evidence>